<name>A0AAU7WNR1_9PSED</name>
<evidence type="ECO:0000313" key="6">
    <source>
        <dbReference type="EMBL" id="XBY21812.1"/>
    </source>
</evidence>
<keyword evidence="2" id="KW-0805">Transcription regulation</keyword>
<dbReference type="RefSeq" id="WP_041118849.1">
    <property type="nucleotide sequence ID" value="NZ_CP158490.1"/>
</dbReference>
<proteinExistence type="inferred from homology"/>
<evidence type="ECO:0000256" key="3">
    <source>
        <dbReference type="ARBA" id="ARBA00023125"/>
    </source>
</evidence>
<dbReference type="PANTHER" id="PTHR30537:SF79">
    <property type="entry name" value="TRANSCRIPTIONAL REGULATOR-RELATED"/>
    <property type="match status" value="1"/>
</dbReference>
<dbReference type="InterPro" id="IPR005119">
    <property type="entry name" value="LysR_subst-bd"/>
</dbReference>
<dbReference type="Gene3D" id="1.10.10.10">
    <property type="entry name" value="Winged helix-like DNA-binding domain superfamily/Winged helix DNA-binding domain"/>
    <property type="match status" value="1"/>
</dbReference>
<feature type="domain" description="HTH lysR-type" evidence="5">
    <location>
        <begin position="10"/>
        <end position="67"/>
    </location>
</feature>
<dbReference type="SUPFAM" id="SSF46785">
    <property type="entry name" value="Winged helix' DNA-binding domain"/>
    <property type="match status" value="1"/>
</dbReference>
<dbReference type="InterPro" id="IPR036390">
    <property type="entry name" value="WH_DNA-bd_sf"/>
</dbReference>
<dbReference type="Pfam" id="PF03466">
    <property type="entry name" value="LysR_substrate"/>
    <property type="match status" value="1"/>
</dbReference>
<dbReference type="PANTHER" id="PTHR30537">
    <property type="entry name" value="HTH-TYPE TRANSCRIPTIONAL REGULATOR"/>
    <property type="match status" value="1"/>
</dbReference>
<dbReference type="SUPFAM" id="SSF53850">
    <property type="entry name" value="Periplasmic binding protein-like II"/>
    <property type="match status" value="1"/>
</dbReference>
<comment type="similarity">
    <text evidence="1">Belongs to the LysR transcriptional regulatory family.</text>
</comment>
<keyword evidence="3" id="KW-0238">DNA-binding</keyword>
<accession>A0AAU7WNR1</accession>
<dbReference type="GO" id="GO:0043565">
    <property type="term" value="F:sequence-specific DNA binding"/>
    <property type="evidence" value="ECO:0007669"/>
    <property type="project" value="TreeGrafter"/>
</dbReference>
<dbReference type="InterPro" id="IPR058163">
    <property type="entry name" value="LysR-type_TF_proteobact-type"/>
</dbReference>
<keyword evidence="4" id="KW-0804">Transcription</keyword>
<protein>
    <submittedName>
        <fullName evidence="6">LysR substrate-binding domain-containing protein</fullName>
    </submittedName>
</protein>
<dbReference type="EMBL" id="CP158490">
    <property type="protein sequence ID" value="XBY21812.1"/>
    <property type="molecule type" value="Genomic_DNA"/>
</dbReference>
<dbReference type="PROSITE" id="PS50931">
    <property type="entry name" value="HTH_LYSR"/>
    <property type="match status" value="1"/>
</dbReference>
<organism evidence="6">
    <name type="scientific">Pseudomonas sp. W17</name>
    <dbReference type="NCBI Taxonomy" id="3144407"/>
    <lineage>
        <taxon>Bacteria</taxon>
        <taxon>Pseudomonadati</taxon>
        <taxon>Pseudomonadota</taxon>
        <taxon>Gammaproteobacteria</taxon>
        <taxon>Pseudomonadales</taxon>
        <taxon>Pseudomonadaceae</taxon>
        <taxon>Pseudomonas</taxon>
    </lineage>
</organism>
<evidence type="ECO:0000256" key="2">
    <source>
        <dbReference type="ARBA" id="ARBA00023015"/>
    </source>
</evidence>
<evidence type="ECO:0000256" key="4">
    <source>
        <dbReference type="ARBA" id="ARBA00023163"/>
    </source>
</evidence>
<gene>
    <name evidence="6" type="ORF">ABCR88_20100</name>
</gene>
<dbReference type="GO" id="GO:0006351">
    <property type="term" value="P:DNA-templated transcription"/>
    <property type="evidence" value="ECO:0007669"/>
    <property type="project" value="TreeGrafter"/>
</dbReference>
<sequence>MNNFTDYRLPSLDALLAFQAVAQLQSFERAADALALTGSALRKRVAGLEQLLGVSLFERLGGSVVLTVQGQVYLEQVSPILAQLLAIPGHQRPVQRKQHLTVSCPPTFARQVLIPRLQEHSLACPDVDLQIQLSAPMGSVDGSACDVLISGDSAEVAPGQRLLDEQLQPMAAPALLARFPDLDPVRDFARLPLLRSPLEPWRPWFMQAGLELVEPRQGPALLDLGMMLEAAAKAQGVVLARPSLAQAWLADGQLVAIGEVRSEPSFHYQLRVRQASPAAQAFSTWLTRVCHETVLEAQARLKHSL</sequence>
<dbReference type="Gene3D" id="3.40.190.10">
    <property type="entry name" value="Periplasmic binding protein-like II"/>
    <property type="match status" value="2"/>
</dbReference>
<evidence type="ECO:0000259" key="5">
    <source>
        <dbReference type="PROSITE" id="PS50931"/>
    </source>
</evidence>
<dbReference type="AlphaFoldDB" id="A0AAU7WNR1"/>
<reference evidence="6" key="1">
    <citation type="submission" date="2024-06" db="EMBL/GenBank/DDBJ databases">
        <authorList>
            <person name="Wu L."/>
        </authorList>
    </citation>
    <scope>NUCLEOTIDE SEQUENCE</scope>
    <source>
        <strain evidence="6">W17</strain>
    </source>
</reference>
<evidence type="ECO:0000256" key="1">
    <source>
        <dbReference type="ARBA" id="ARBA00009437"/>
    </source>
</evidence>
<dbReference type="Pfam" id="PF00126">
    <property type="entry name" value="HTH_1"/>
    <property type="match status" value="1"/>
</dbReference>
<dbReference type="InterPro" id="IPR036388">
    <property type="entry name" value="WH-like_DNA-bd_sf"/>
</dbReference>
<dbReference type="InterPro" id="IPR000847">
    <property type="entry name" value="LysR_HTH_N"/>
</dbReference>
<dbReference type="GO" id="GO:0003700">
    <property type="term" value="F:DNA-binding transcription factor activity"/>
    <property type="evidence" value="ECO:0007669"/>
    <property type="project" value="InterPro"/>
</dbReference>